<keyword evidence="10" id="KW-0406">Ion transport</keyword>
<dbReference type="EMBL" id="QSAJ01000033">
    <property type="protein sequence ID" value="RGW51256.1"/>
    <property type="molecule type" value="Genomic_DNA"/>
</dbReference>
<dbReference type="EMBL" id="QRVU01000013">
    <property type="protein sequence ID" value="RGS72073.1"/>
    <property type="molecule type" value="Genomic_DNA"/>
</dbReference>
<dbReference type="Proteomes" id="UP000284883">
    <property type="component" value="Unassembled WGS sequence"/>
</dbReference>
<evidence type="ECO:0000256" key="3">
    <source>
        <dbReference type="ARBA" id="ARBA00010199"/>
    </source>
</evidence>
<evidence type="ECO:0000256" key="2">
    <source>
        <dbReference type="ARBA" id="ARBA00004651"/>
    </source>
</evidence>
<dbReference type="RefSeq" id="WP_118001080.1">
    <property type="nucleotide sequence ID" value="NZ_JBBNJA010000013.1"/>
</dbReference>
<feature type="transmembrane region" description="Helical" evidence="13">
    <location>
        <begin position="315"/>
        <end position="334"/>
    </location>
</feature>
<dbReference type="PANTHER" id="PTHR43298:SF2">
    <property type="entry name" value="FMN_FAD EXPORTER YEEO-RELATED"/>
    <property type="match status" value="1"/>
</dbReference>
<feature type="transmembrane region" description="Helical" evidence="13">
    <location>
        <begin position="419"/>
        <end position="436"/>
    </location>
</feature>
<comment type="subcellular location">
    <subcellularLocation>
        <location evidence="2">Cell membrane</location>
        <topology evidence="2">Multi-pass membrane protein</topology>
    </subcellularLocation>
</comment>
<name>A0A395XJN4_9FIRM</name>
<sequence>MRELTKGSPAKVIMTFALPIIFGNLLQQLYNLADGKIVSTYVGTQAFAAVGATAVIANLIIGFVNGVTQGFGIPISRCFGAGDYKNMRRYVAGSFIMTVAMTLILTVGALLGIEGLLHILDTPADIMEEALQYIRIIIMGTAFISLYNYSANTLRAVGESRIPLLCLAVAVILNIFLDILFVHTFSMGLRGAAHATNIAQCIAGVLCMAYLLFRFRELVPKGQEWQVQRRKYQEMTVFGISLGMMSCFVSIGTVIFQTAVNRLGTKIVTAHIAARRIEELTNVPMLCTGMAMTTYASQNLGAGEYDRIKKGIQQAFVIVLVQGVIFTTFCWIFGHPLIRWITSSNDTYILNTAYRYLTRNTSFYFVLGPLFVLRCSLQGLEHKVIPVASSILELVLKIVSTIWIVPVLGYTGVIYTEPIIWIFMTLMLIGGYVRALKQINEAEHIKSARNVKAENEKINVDNRL</sequence>
<comment type="function">
    <text evidence="1">Multidrug efflux pump.</text>
</comment>
<feature type="transmembrane region" description="Helical" evidence="13">
    <location>
        <begin position="133"/>
        <end position="150"/>
    </location>
</feature>
<comment type="caution">
    <text evidence="16">The sequence shown here is derived from an EMBL/GenBank/DDBJ whole genome shotgun (WGS) entry which is preliminary data.</text>
</comment>
<dbReference type="GO" id="GO:0006811">
    <property type="term" value="P:monoatomic ion transport"/>
    <property type="evidence" value="ECO:0007669"/>
    <property type="project" value="UniProtKB-KW"/>
</dbReference>
<organism evidence="16 19">
    <name type="scientific">Dorea formicigenerans</name>
    <dbReference type="NCBI Taxonomy" id="39486"/>
    <lineage>
        <taxon>Bacteria</taxon>
        <taxon>Bacillati</taxon>
        <taxon>Bacillota</taxon>
        <taxon>Clostridia</taxon>
        <taxon>Lachnospirales</taxon>
        <taxon>Lachnospiraceae</taxon>
        <taxon>Dorea</taxon>
    </lineage>
</organism>
<evidence type="ECO:0000313" key="22">
    <source>
        <dbReference type="Proteomes" id="UP000284962"/>
    </source>
</evidence>
<evidence type="ECO:0000256" key="12">
    <source>
        <dbReference type="ARBA" id="ARBA00031636"/>
    </source>
</evidence>
<evidence type="ECO:0000256" key="1">
    <source>
        <dbReference type="ARBA" id="ARBA00003408"/>
    </source>
</evidence>
<evidence type="ECO:0000313" key="14">
    <source>
        <dbReference type="EMBL" id="RGS72073.1"/>
    </source>
</evidence>
<feature type="transmembrane region" description="Helical" evidence="13">
    <location>
        <begin position="236"/>
        <end position="256"/>
    </location>
</feature>
<keyword evidence="11 13" id="KW-0472">Membrane</keyword>
<dbReference type="InterPro" id="IPR002528">
    <property type="entry name" value="MATE_fam"/>
</dbReference>
<evidence type="ECO:0000256" key="7">
    <source>
        <dbReference type="ARBA" id="ARBA00022475"/>
    </source>
</evidence>
<evidence type="ECO:0000256" key="5">
    <source>
        <dbReference type="ARBA" id="ARBA00022448"/>
    </source>
</evidence>
<evidence type="ECO:0000256" key="9">
    <source>
        <dbReference type="ARBA" id="ARBA00022989"/>
    </source>
</evidence>
<proteinExistence type="inferred from homology"/>
<feature type="transmembrane region" description="Helical" evidence="13">
    <location>
        <begin position="89"/>
        <end position="113"/>
    </location>
</feature>
<dbReference type="CDD" id="cd13138">
    <property type="entry name" value="MATE_yoeA_like"/>
    <property type="match status" value="1"/>
</dbReference>
<feature type="transmembrane region" description="Helical" evidence="13">
    <location>
        <begin position="12"/>
        <end position="30"/>
    </location>
</feature>
<dbReference type="Proteomes" id="UP000284962">
    <property type="component" value="Unassembled WGS sequence"/>
</dbReference>
<keyword evidence="7" id="KW-1003">Cell membrane</keyword>
<keyword evidence="6" id="KW-0050">Antiport</keyword>
<comment type="similarity">
    <text evidence="3">Belongs to the multi antimicrobial extrusion (MATE) (TC 2.A.66.1) family.</text>
</comment>
<dbReference type="EMBL" id="QRWH01000018">
    <property type="protein sequence ID" value="RGT07023.1"/>
    <property type="molecule type" value="Genomic_DNA"/>
</dbReference>
<feature type="transmembrane region" description="Helical" evidence="13">
    <location>
        <begin position="394"/>
        <end position="413"/>
    </location>
</feature>
<evidence type="ECO:0000256" key="6">
    <source>
        <dbReference type="ARBA" id="ARBA00022449"/>
    </source>
</evidence>
<dbReference type="InterPro" id="IPR050222">
    <property type="entry name" value="MATE_MdtK"/>
</dbReference>
<evidence type="ECO:0000313" key="15">
    <source>
        <dbReference type="EMBL" id="RGT07023.1"/>
    </source>
</evidence>
<evidence type="ECO:0000313" key="19">
    <source>
        <dbReference type="Proteomes" id="UP000266376"/>
    </source>
</evidence>
<dbReference type="Proteomes" id="UP000285981">
    <property type="component" value="Unassembled WGS sequence"/>
</dbReference>
<dbReference type="NCBIfam" id="TIGR00797">
    <property type="entry name" value="matE"/>
    <property type="match status" value="1"/>
</dbReference>
<dbReference type="Proteomes" id="UP000283630">
    <property type="component" value="Unassembled WGS sequence"/>
</dbReference>
<dbReference type="Proteomes" id="UP000266376">
    <property type="component" value="Unassembled WGS sequence"/>
</dbReference>
<dbReference type="Pfam" id="PF01554">
    <property type="entry name" value="MatE"/>
    <property type="match status" value="2"/>
</dbReference>
<reference evidence="19 20" key="1">
    <citation type="submission" date="2018-08" db="EMBL/GenBank/DDBJ databases">
        <title>A genome reference for cultivated species of the human gut microbiota.</title>
        <authorList>
            <person name="Zou Y."/>
            <person name="Xue W."/>
            <person name="Luo G."/>
        </authorList>
    </citation>
    <scope>NUCLEOTIDE SEQUENCE [LARGE SCALE GENOMIC DNA]</scope>
    <source>
        <strain evidence="16 19">AF12-11</strain>
        <strain evidence="15 20">AF19-4AC</strain>
        <strain evidence="14 23">AF21-25</strain>
        <strain evidence="18 21">AM40-15AC</strain>
        <strain evidence="17 22">AM46-16</strain>
    </source>
</reference>
<protein>
    <recommendedName>
        <fullName evidence="4">Probable multidrug resistance protein NorM</fullName>
    </recommendedName>
    <alternativeName>
        <fullName evidence="12">Multidrug-efflux transporter</fullName>
    </alternativeName>
</protein>
<dbReference type="EMBL" id="QSEW01000011">
    <property type="protein sequence ID" value="RGZ99166.1"/>
    <property type="molecule type" value="Genomic_DNA"/>
</dbReference>
<evidence type="ECO:0000256" key="10">
    <source>
        <dbReference type="ARBA" id="ARBA00023065"/>
    </source>
</evidence>
<dbReference type="GO" id="GO:0005886">
    <property type="term" value="C:plasma membrane"/>
    <property type="evidence" value="ECO:0007669"/>
    <property type="project" value="UniProtKB-SubCell"/>
</dbReference>
<evidence type="ECO:0000256" key="13">
    <source>
        <dbReference type="SAM" id="Phobius"/>
    </source>
</evidence>
<keyword evidence="9 13" id="KW-1133">Transmembrane helix</keyword>
<gene>
    <name evidence="18" type="ORF">DW885_08195</name>
    <name evidence="17" type="ORF">DW957_10365</name>
    <name evidence="16" type="ORF">DWV67_12290</name>
    <name evidence="15" type="ORF">DWX53_13995</name>
    <name evidence="14" type="ORF">DWX78_03990</name>
</gene>
<keyword evidence="5" id="KW-0813">Transport</keyword>
<dbReference type="GO" id="GO:0015297">
    <property type="term" value="F:antiporter activity"/>
    <property type="evidence" value="ECO:0007669"/>
    <property type="project" value="UniProtKB-KW"/>
</dbReference>
<dbReference type="EMBL" id="QSGQ01000004">
    <property type="protein sequence ID" value="RHB40133.1"/>
    <property type="molecule type" value="Genomic_DNA"/>
</dbReference>
<dbReference type="PIRSF" id="PIRSF006603">
    <property type="entry name" value="DinF"/>
    <property type="match status" value="1"/>
</dbReference>
<evidence type="ECO:0000256" key="11">
    <source>
        <dbReference type="ARBA" id="ARBA00023136"/>
    </source>
</evidence>
<dbReference type="GO" id="GO:0042910">
    <property type="term" value="F:xenobiotic transmembrane transporter activity"/>
    <property type="evidence" value="ECO:0007669"/>
    <property type="project" value="InterPro"/>
</dbReference>
<dbReference type="AlphaFoldDB" id="A0A395XJN4"/>
<evidence type="ECO:0000313" key="20">
    <source>
        <dbReference type="Proteomes" id="UP000283630"/>
    </source>
</evidence>
<evidence type="ECO:0000256" key="8">
    <source>
        <dbReference type="ARBA" id="ARBA00022692"/>
    </source>
</evidence>
<evidence type="ECO:0000256" key="4">
    <source>
        <dbReference type="ARBA" id="ARBA00020268"/>
    </source>
</evidence>
<evidence type="ECO:0000313" key="21">
    <source>
        <dbReference type="Proteomes" id="UP000284883"/>
    </source>
</evidence>
<accession>A0A395XJN4</accession>
<feature type="transmembrane region" description="Helical" evidence="13">
    <location>
        <begin position="354"/>
        <end position="373"/>
    </location>
</feature>
<keyword evidence="8 13" id="KW-0812">Transmembrane</keyword>
<feature type="transmembrane region" description="Helical" evidence="13">
    <location>
        <begin position="162"/>
        <end position="185"/>
    </location>
</feature>
<evidence type="ECO:0000313" key="18">
    <source>
        <dbReference type="EMBL" id="RHB40133.1"/>
    </source>
</evidence>
<feature type="transmembrane region" description="Helical" evidence="13">
    <location>
        <begin position="197"/>
        <end position="215"/>
    </location>
</feature>
<evidence type="ECO:0000313" key="16">
    <source>
        <dbReference type="EMBL" id="RGW51256.1"/>
    </source>
</evidence>
<feature type="transmembrane region" description="Helical" evidence="13">
    <location>
        <begin position="42"/>
        <end position="68"/>
    </location>
</feature>
<evidence type="ECO:0000313" key="23">
    <source>
        <dbReference type="Proteomes" id="UP000285981"/>
    </source>
</evidence>
<evidence type="ECO:0000313" key="17">
    <source>
        <dbReference type="EMBL" id="RGZ99166.1"/>
    </source>
</evidence>
<dbReference type="InterPro" id="IPR048279">
    <property type="entry name" value="MdtK-like"/>
</dbReference>
<dbReference type="PANTHER" id="PTHR43298">
    <property type="entry name" value="MULTIDRUG RESISTANCE PROTEIN NORM-RELATED"/>
    <property type="match status" value="1"/>
</dbReference>
<feature type="transmembrane region" description="Helical" evidence="13">
    <location>
        <begin position="283"/>
        <end position="303"/>
    </location>
</feature>